<dbReference type="Proteomes" id="UP000078070">
    <property type="component" value="Chromosome"/>
</dbReference>
<name>A0A1A9EXS9_9GAMM</name>
<proteinExistence type="predicted"/>
<accession>A0A1A9EXS9</accession>
<sequence>MSGIDSSYAVVCNPSIEFWVIEYTWDNEANEIGHTSQHPLIGFAYGGNRTLALTPMGSYRVLGACPELSSQGGFYRLEPTRADTLVYLVRTTRSQALESIVEREFMAFSRR</sequence>
<dbReference type="RefSeq" id="WP_067381327.1">
    <property type="nucleotide sequence ID" value="NZ_CP015839.1"/>
</dbReference>
<dbReference type="KEGG" id="mars:A8C75_09675"/>
<dbReference type="OrthoDB" id="6088870at2"/>
<reference evidence="1 2" key="2">
    <citation type="journal article" date="2018" name="Int. J. Syst. Evol. Microbiol.">
        <title>Marinobacterium aestuarii sp. nov., a benzene-degrading marine bacterium isolated from estuary sediment.</title>
        <authorList>
            <person name="Bae S.S."/>
            <person name="Jung J."/>
            <person name="Chung D."/>
            <person name="Baek K."/>
        </authorList>
    </citation>
    <scope>NUCLEOTIDE SEQUENCE [LARGE SCALE GENOMIC DNA]</scope>
    <source>
        <strain evidence="1 2">ST58-10</strain>
    </source>
</reference>
<gene>
    <name evidence="1" type="ORF">A8C75_09675</name>
</gene>
<evidence type="ECO:0000313" key="1">
    <source>
        <dbReference type="EMBL" id="ANG62726.1"/>
    </source>
</evidence>
<reference evidence="2" key="1">
    <citation type="submission" date="2016-05" db="EMBL/GenBank/DDBJ databases">
        <authorList>
            <person name="Baek K."/>
            <person name="Yang S.-J."/>
        </authorList>
    </citation>
    <scope>NUCLEOTIDE SEQUENCE [LARGE SCALE GENOMIC DNA]</scope>
    <source>
        <strain evidence="2">ST58-10</strain>
    </source>
</reference>
<dbReference type="EMBL" id="CP015839">
    <property type="protein sequence ID" value="ANG62726.1"/>
    <property type="molecule type" value="Genomic_DNA"/>
</dbReference>
<dbReference type="AlphaFoldDB" id="A0A1A9EXS9"/>
<organism evidence="1 2">
    <name type="scientific">Marinobacterium aestuarii</name>
    <dbReference type="NCBI Taxonomy" id="1821621"/>
    <lineage>
        <taxon>Bacteria</taxon>
        <taxon>Pseudomonadati</taxon>
        <taxon>Pseudomonadota</taxon>
        <taxon>Gammaproteobacteria</taxon>
        <taxon>Oceanospirillales</taxon>
        <taxon>Oceanospirillaceae</taxon>
        <taxon>Marinobacterium</taxon>
    </lineage>
</organism>
<evidence type="ECO:0000313" key="2">
    <source>
        <dbReference type="Proteomes" id="UP000078070"/>
    </source>
</evidence>
<protein>
    <submittedName>
        <fullName evidence="1">Uncharacterized protein</fullName>
    </submittedName>
</protein>
<keyword evidence="2" id="KW-1185">Reference proteome</keyword>